<gene>
    <name evidence="2" type="ORF">TEOVI_000375500</name>
</gene>
<keyword evidence="3" id="KW-1185">Reference proteome</keyword>
<name>A0A1G4IIC2_TRYEQ</name>
<dbReference type="Proteomes" id="UP000195570">
    <property type="component" value="Unassembled WGS sequence"/>
</dbReference>
<comment type="caution">
    <text evidence="2">The sequence shown here is derived from an EMBL/GenBank/DDBJ whole genome shotgun (WGS) entry which is preliminary data.</text>
</comment>
<evidence type="ECO:0000313" key="3">
    <source>
        <dbReference type="Proteomes" id="UP000195570"/>
    </source>
</evidence>
<protein>
    <submittedName>
        <fullName evidence="2">Uncharacterized protein</fullName>
    </submittedName>
</protein>
<evidence type="ECO:0000313" key="2">
    <source>
        <dbReference type="EMBL" id="SCU72179.1"/>
    </source>
</evidence>
<accession>A0A1G4IIC2</accession>
<dbReference type="RefSeq" id="XP_067082711.1">
    <property type="nucleotide sequence ID" value="XM_067226610.1"/>
</dbReference>
<feature type="region of interest" description="Disordered" evidence="1">
    <location>
        <begin position="180"/>
        <end position="200"/>
    </location>
</feature>
<proteinExistence type="predicted"/>
<sequence length="371" mass="40028">MLSTVCGSGAATMNNGRQKKVDHSRGLDFYLPPPDDREYRRGRIQRLRDQITAWKDPSRPFSVSGPNSMLGTKEFKWLSTQRSCSFGRTANSCGAAAGGATGSKCGKAAPQQPDNVYFHDHIVFCVPSGKGQTESRGGADGMCYGVTTNKESMAECEQGLQQTHVGQRSVSTRSIGANSVGISRADGDKQGTMRSDYRSCATSPTPVATLQSIKAQSVDLASSVHEARMQCRQGDFPTPHSSQQQLFMRTMELPIDWGEYTRNSKGTTCASRGDQSVPKFDTIHSCGPDVSSVCFVNTFTGSNASSLGLEGRATGIKGESTLRSAATLHNNARRPLRLYSIQLKDFHPSRTSTITPGADAPRNGIRVKLKS</sequence>
<feature type="compositionally biased region" description="Basic and acidic residues" evidence="1">
    <location>
        <begin position="185"/>
        <end position="197"/>
    </location>
</feature>
<evidence type="ECO:0000256" key="1">
    <source>
        <dbReference type="SAM" id="MobiDB-lite"/>
    </source>
</evidence>
<organism evidence="2 3">
    <name type="scientific">Trypanosoma equiperdum</name>
    <dbReference type="NCBI Taxonomy" id="5694"/>
    <lineage>
        <taxon>Eukaryota</taxon>
        <taxon>Discoba</taxon>
        <taxon>Euglenozoa</taxon>
        <taxon>Kinetoplastea</taxon>
        <taxon>Metakinetoplastina</taxon>
        <taxon>Trypanosomatida</taxon>
        <taxon>Trypanosomatidae</taxon>
        <taxon>Trypanosoma</taxon>
    </lineage>
</organism>
<dbReference type="VEuPathDB" id="TriTrypDB:TEOVI_000375500"/>
<reference evidence="2" key="1">
    <citation type="submission" date="2016-09" db="EMBL/GenBank/DDBJ databases">
        <authorList>
            <person name="Hebert L."/>
            <person name="Moumen B."/>
        </authorList>
    </citation>
    <scope>NUCLEOTIDE SEQUENCE [LARGE SCALE GENOMIC DNA]</scope>
    <source>
        <strain evidence="2">OVI</strain>
    </source>
</reference>
<dbReference type="GeneID" id="92377695"/>
<feature type="region of interest" description="Disordered" evidence="1">
    <location>
        <begin position="350"/>
        <end position="371"/>
    </location>
</feature>
<dbReference type="EMBL" id="CZPT02001821">
    <property type="protein sequence ID" value="SCU72179.1"/>
    <property type="molecule type" value="Genomic_DNA"/>
</dbReference>
<dbReference type="AlphaFoldDB" id="A0A1G4IIC2"/>